<feature type="compositionally biased region" description="Polar residues" evidence="1">
    <location>
        <begin position="19"/>
        <end position="29"/>
    </location>
</feature>
<dbReference type="Proteomes" id="UP001530315">
    <property type="component" value="Unassembled WGS sequence"/>
</dbReference>
<evidence type="ECO:0000313" key="3">
    <source>
        <dbReference type="Proteomes" id="UP001530315"/>
    </source>
</evidence>
<organism evidence="2 3">
    <name type="scientific">Stephanodiscus triporus</name>
    <dbReference type="NCBI Taxonomy" id="2934178"/>
    <lineage>
        <taxon>Eukaryota</taxon>
        <taxon>Sar</taxon>
        <taxon>Stramenopiles</taxon>
        <taxon>Ochrophyta</taxon>
        <taxon>Bacillariophyta</taxon>
        <taxon>Coscinodiscophyceae</taxon>
        <taxon>Thalassiosirophycidae</taxon>
        <taxon>Stephanodiscales</taxon>
        <taxon>Stephanodiscaceae</taxon>
        <taxon>Stephanodiscus</taxon>
    </lineage>
</organism>
<dbReference type="AlphaFoldDB" id="A0ABD3P5I5"/>
<dbReference type="EMBL" id="JALLAZ020000987">
    <property type="protein sequence ID" value="KAL3783098.1"/>
    <property type="molecule type" value="Genomic_DNA"/>
</dbReference>
<evidence type="ECO:0000256" key="1">
    <source>
        <dbReference type="SAM" id="MobiDB-lite"/>
    </source>
</evidence>
<keyword evidence="3" id="KW-1185">Reference proteome</keyword>
<evidence type="ECO:0008006" key="4">
    <source>
        <dbReference type="Google" id="ProtNLM"/>
    </source>
</evidence>
<evidence type="ECO:0000313" key="2">
    <source>
        <dbReference type="EMBL" id="KAL3783098.1"/>
    </source>
</evidence>
<accession>A0ABD3P5I5</accession>
<reference evidence="2 3" key="1">
    <citation type="submission" date="2024-10" db="EMBL/GenBank/DDBJ databases">
        <title>Updated reference genomes for cyclostephanoid diatoms.</title>
        <authorList>
            <person name="Roberts W.R."/>
            <person name="Alverson A.J."/>
        </authorList>
    </citation>
    <scope>NUCLEOTIDE SEQUENCE [LARGE SCALE GENOMIC DNA]</scope>
    <source>
        <strain evidence="2 3">AJA276-08</strain>
    </source>
</reference>
<protein>
    <recommendedName>
        <fullName evidence="4">Plastid lipid-associated protein/fibrillin conserved domain-containing protein</fullName>
    </recommendedName>
</protein>
<gene>
    <name evidence="2" type="ORF">ACHAW5_002203</name>
</gene>
<sequence length="276" mass="30442">MERTSSSVEGMDCSRAARITTTRLPQSSGSGFGSKSVRKINPTPAPSPSSYEMFELQELRAQLQTILKQNILIQSLSKEKRQELSEYVKAVVEKVDSPIDFSGRRGNGNTMGTAKFVAAVEGKSWRLIFSTDGNSSTTSSGEGGADATEGALPYGSSVILRIGQFMGTEGTLDYVLKYSKQIMGLKELVAKSICSVDIGPVNPGLFTYQYKDIKTNVFGISNLPVGFFGLLKGRVNYIDTVWFDGERWIERNYLENGDVVYSVYVRDIEDEKEQTK</sequence>
<name>A0ABD3P5I5_9STRA</name>
<feature type="region of interest" description="Disordered" evidence="1">
    <location>
        <begin position="1"/>
        <end position="49"/>
    </location>
</feature>
<comment type="caution">
    <text evidence="2">The sequence shown here is derived from an EMBL/GenBank/DDBJ whole genome shotgun (WGS) entry which is preliminary data.</text>
</comment>
<proteinExistence type="predicted"/>